<name>A0AAQ3RPY1_VIGMU</name>
<sequence>MAGRIIPPSAPSTVTRPLVSSEVENYVKPQLNHKQKALQGREVKGCLPKGSRHNSAPSRFVNYKTLGSAGYMKGEMRKSLMMRVAVLNNDVMLNDWFLGFGPSNETPIDSWLCPKKLGDAEVKALGGSKSPQWSKSPTEAAKKRRLG</sequence>
<dbReference type="PANTHER" id="PTHR36619:SF2">
    <property type="entry name" value="OS04G0208900 PROTEIN"/>
    <property type="match status" value="1"/>
</dbReference>
<evidence type="ECO:0000256" key="1">
    <source>
        <dbReference type="SAM" id="MobiDB-lite"/>
    </source>
</evidence>
<organism evidence="2 3">
    <name type="scientific">Vigna mungo</name>
    <name type="common">Black gram</name>
    <name type="synonym">Phaseolus mungo</name>
    <dbReference type="NCBI Taxonomy" id="3915"/>
    <lineage>
        <taxon>Eukaryota</taxon>
        <taxon>Viridiplantae</taxon>
        <taxon>Streptophyta</taxon>
        <taxon>Embryophyta</taxon>
        <taxon>Tracheophyta</taxon>
        <taxon>Spermatophyta</taxon>
        <taxon>Magnoliopsida</taxon>
        <taxon>eudicotyledons</taxon>
        <taxon>Gunneridae</taxon>
        <taxon>Pentapetalae</taxon>
        <taxon>rosids</taxon>
        <taxon>fabids</taxon>
        <taxon>Fabales</taxon>
        <taxon>Fabaceae</taxon>
        <taxon>Papilionoideae</taxon>
        <taxon>50 kb inversion clade</taxon>
        <taxon>NPAAA clade</taxon>
        <taxon>indigoferoid/millettioid clade</taxon>
        <taxon>Phaseoleae</taxon>
        <taxon>Vigna</taxon>
    </lineage>
</organism>
<gene>
    <name evidence="2" type="ORF">V8G54_026927</name>
</gene>
<keyword evidence="3" id="KW-1185">Reference proteome</keyword>
<protein>
    <submittedName>
        <fullName evidence="2">Uncharacterized protein</fullName>
    </submittedName>
</protein>
<dbReference type="AlphaFoldDB" id="A0AAQ3RPY1"/>
<reference evidence="2 3" key="1">
    <citation type="journal article" date="2023" name="Life. Sci Alliance">
        <title>Evolutionary insights into 3D genome organization and epigenetic landscape of Vigna mungo.</title>
        <authorList>
            <person name="Junaid A."/>
            <person name="Singh B."/>
            <person name="Bhatia S."/>
        </authorList>
    </citation>
    <scope>NUCLEOTIDE SEQUENCE [LARGE SCALE GENOMIC DNA]</scope>
    <source>
        <strain evidence="2">Urdbean</strain>
    </source>
</reference>
<feature type="region of interest" description="Disordered" evidence="1">
    <location>
        <begin position="124"/>
        <end position="147"/>
    </location>
</feature>
<proteinExistence type="predicted"/>
<dbReference type="EMBL" id="CP144693">
    <property type="protein sequence ID" value="WVZ00858.1"/>
    <property type="molecule type" value="Genomic_DNA"/>
</dbReference>
<evidence type="ECO:0000313" key="3">
    <source>
        <dbReference type="Proteomes" id="UP001374535"/>
    </source>
</evidence>
<accession>A0AAQ3RPY1</accession>
<dbReference type="PANTHER" id="PTHR36619">
    <property type="entry name" value="OS04G0208900 PROTEIN"/>
    <property type="match status" value="1"/>
</dbReference>
<dbReference type="Proteomes" id="UP001374535">
    <property type="component" value="Chromosome 8"/>
</dbReference>
<evidence type="ECO:0000313" key="2">
    <source>
        <dbReference type="EMBL" id="WVZ00858.1"/>
    </source>
</evidence>